<feature type="region of interest" description="Disordered" evidence="2">
    <location>
        <begin position="195"/>
        <end position="218"/>
    </location>
</feature>
<dbReference type="eggNOG" id="COG4870">
    <property type="taxonomic scope" value="Bacteria"/>
</dbReference>
<accession>E1ID47</accession>
<dbReference type="GO" id="GO:0006508">
    <property type="term" value="P:proteolysis"/>
    <property type="evidence" value="ECO:0007669"/>
    <property type="project" value="InterPro"/>
</dbReference>
<dbReference type="EMBL" id="ADVR01000036">
    <property type="protein sequence ID" value="EFO80879.1"/>
    <property type="molecule type" value="Genomic_DNA"/>
</dbReference>
<dbReference type="CDD" id="cd02619">
    <property type="entry name" value="Peptidase_C1"/>
    <property type="match status" value="1"/>
</dbReference>
<dbReference type="HOGENOM" id="CLU_304394_0_0_0"/>
<dbReference type="Proteomes" id="UP000054010">
    <property type="component" value="Unassembled WGS sequence"/>
</dbReference>
<dbReference type="SUPFAM" id="SSF54001">
    <property type="entry name" value="Cysteine proteinases"/>
    <property type="match status" value="1"/>
</dbReference>
<evidence type="ECO:0000256" key="1">
    <source>
        <dbReference type="ARBA" id="ARBA00008455"/>
    </source>
</evidence>
<dbReference type="OrthoDB" id="3648721at2"/>
<dbReference type="PANTHER" id="PTHR12411">
    <property type="entry name" value="CYSTEINE PROTEASE FAMILY C1-RELATED"/>
    <property type="match status" value="1"/>
</dbReference>
<dbReference type="Pfam" id="PF00112">
    <property type="entry name" value="Peptidase_C1"/>
    <property type="match status" value="1"/>
</dbReference>
<proteinExistence type="inferred from homology"/>
<reference evidence="4 5" key="1">
    <citation type="journal article" date="2011" name="J. Bacteriol.">
        <title>Draft genome sequence of the anoxygenic filamentous phototrophic bacterium Oscillochloris trichoides subsp. DG-6.</title>
        <authorList>
            <person name="Kuznetsov B.B."/>
            <person name="Ivanovsky R.N."/>
            <person name="Keppen O.I."/>
            <person name="Sukhacheva M.V."/>
            <person name="Bumazhkin B.K."/>
            <person name="Patutina E.O."/>
            <person name="Beletsky A.V."/>
            <person name="Mardanov A.V."/>
            <person name="Baslerov R.V."/>
            <person name="Panteleeva A.N."/>
            <person name="Kolganova T.V."/>
            <person name="Ravin N.V."/>
            <person name="Skryabin K.G."/>
        </authorList>
    </citation>
    <scope>NUCLEOTIDE SEQUENCE [LARGE SCALE GENOMIC DNA]</scope>
    <source>
        <strain evidence="4 5">DG-6</strain>
    </source>
</reference>
<dbReference type="SMART" id="SM00645">
    <property type="entry name" value="Pept_C1"/>
    <property type="match status" value="1"/>
</dbReference>
<dbReference type="InterPro" id="IPR038765">
    <property type="entry name" value="Papain-like_cys_pep_sf"/>
</dbReference>
<organism evidence="4 5">
    <name type="scientific">Oscillochloris trichoides DG-6</name>
    <dbReference type="NCBI Taxonomy" id="765420"/>
    <lineage>
        <taxon>Bacteria</taxon>
        <taxon>Bacillati</taxon>
        <taxon>Chloroflexota</taxon>
        <taxon>Chloroflexia</taxon>
        <taxon>Chloroflexales</taxon>
        <taxon>Chloroflexineae</taxon>
        <taxon>Oscillochloridaceae</taxon>
        <taxon>Oscillochloris</taxon>
    </lineage>
</organism>
<dbReference type="AlphaFoldDB" id="E1ID47"/>
<dbReference type="GO" id="GO:0008234">
    <property type="term" value="F:cysteine-type peptidase activity"/>
    <property type="evidence" value="ECO:0007669"/>
    <property type="project" value="InterPro"/>
</dbReference>
<comment type="caution">
    <text evidence="4">The sequence shown here is derived from an EMBL/GenBank/DDBJ whole genome shotgun (WGS) entry which is preliminary data.</text>
</comment>
<dbReference type="STRING" id="765420.OSCT_1248"/>
<protein>
    <submittedName>
        <fullName evidence="4">Peptidase C1A papain</fullName>
    </submittedName>
</protein>
<dbReference type="Gene3D" id="3.90.70.10">
    <property type="entry name" value="Cysteine proteinases"/>
    <property type="match status" value="1"/>
</dbReference>
<keyword evidence="5" id="KW-1185">Reference proteome</keyword>
<evidence type="ECO:0000313" key="4">
    <source>
        <dbReference type="EMBL" id="EFO80879.1"/>
    </source>
</evidence>
<name>E1ID47_9CHLR</name>
<feature type="compositionally biased region" description="Polar residues" evidence="2">
    <location>
        <begin position="195"/>
        <end position="208"/>
    </location>
</feature>
<dbReference type="InterPro" id="IPR000668">
    <property type="entry name" value="Peptidase_C1A_C"/>
</dbReference>
<dbReference type="InterPro" id="IPR013128">
    <property type="entry name" value="Peptidase_C1A"/>
</dbReference>
<gene>
    <name evidence="4" type="ORF">OSCT_1248</name>
</gene>
<feature type="domain" description="Peptidase C1A papain C-terminal" evidence="3">
    <location>
        <begin position="112"/>
        <end position="338"/>
    </location>
</feature>
<evidence type="ECO:0000259" key="3">
    <source>
        <dbReference type="SMART" id="SM00645"/>
    </source>
</evidence>
<evidence type="ECO:0000256" key="2">
    <source>
        <dbReference type="SAM" id="MobiDB-lite"/>
    </source>
</evidence>
<sequence length="976" mass="105138">MSEHTLTPLNTIAGFDEVLCKKLADQFWITSAEEFHSVVRSSNQQHGSGRKALAVALGMDEAQVKALADTVRAALPADTPFSIPADIEVGAGLLMDGLTDVEASSFATVVDLPDAVEPLTKQKNISPPHHQGKRNTCVAFSLASIMQILGDDPTDLSEQFLYYLCKEKDGIPGDVGTNPALAVQLLQSEGICSETTWPYHSEPDNSQPGGPKPPEPAYTEARRRRITGFTQIPAKGSAGVAQIQAQLAQGKPVMIGMPIYEHWSGSTQGTLLGRLRFPLPGERQAGGHAMCVVGYRTDATAPGGGYFIVRNSWGTDWAKDNPDGSGYCHMPYLLLARQNMVAFVIDGVVTETVAKAPPKATGGKKMSNVRAGARLGSSAEGGDSLMAIYADLLMLRDQVDSLTERLQALLGVDAPEVGEEVAEEAVVVEAAPAAKAAPPVEEGGYTAPLVFINTGASEGSEELYPNGIDGNTGQPLLKIDAATAARLAQGLEPEPDEMKNLYKNKQIDASGGHFGAVADVDQDKVEQAHWAVVVNALESVEVLKALWPLIRHRMQQMGYTKLDFDFQASDANCGAWLNRHSDGGKKTLANAPGEVPPVLLVRPGERVNAWLARHGVAQGPVDPTRGVPFYLMIVARPGPLSADDKVFIPLNFQYELDIFWGVGRLIFSDATGQHRLDDYKTYAERVVAWEQRKDAASRLKKEIAFFGTRHEEDTSTIRSADELIVPLVEWSKTGKIAVEKGVAQTVYLAEQATRSNLEKLLTADKAPALLFTASHGIGLPLSDSKLVMHQGALVTADFGGFGSIKRDHWMAGEDLDGLSKANVEGMIAFLFACYGAGCPHQDEFIFDANKKRPVIAPFPFIAQLPQRLLTKGALAVLGHVERAWTYSFSGTEAGTTRQVQPFQDVLGRLLQGKPAGSATDQFNVIQGARSMTLTEELEAITYGATVDPSVLSRLWMARNDARNYALLGDPAVKLAL</sequence>
<evidence type="ECO:0000313" key="5">
    <source>
        <dbReference type="Proteomes" id="UP000054010"/>
    </source>
</evidence>
<comment type="similarity">
    <text evidence="1">Belongs to the peptidase C1 family.</text>
</comment>